<evidence type="ECO:0000256" key="2">
    <source>
        <dbReference type="PIRSR" id="PIRSR639383-1"/>
    </source>
</evidence>
<gene>
    <name evidence="6" type="ORF">RZN69_17220</name>
</gene>
<dbReference type="PROSITE" id="PS51084">
    <property type="entry name" value="HIT_2"/>
    <property type="match status" value="1"/>
</dbReference>
<dbReference type="SUPFAM" id="SSF54197">
    <property type="entry name" value="HIT-like"/>
    <property type="match status" value="1"/>
</dbReference>
<dbReference type="PANTHER" id="PTHR42997">
    <property type="entry name" value="HIT FAMILY HYDROLASE"/>
    <property type="match status" value="1"/>
</dbReference>
<evidence type="ECO:0000256" key="3">
    <source>
        <dbReference type="PIRSR" id="PIRSR639383-2"/>
    </source>
</evidence>
<dbReference type="Proteomes" id="UP001304300">
    <property type="component" value="Chromosome"/>
</dbReference>
<dbReference type="InterPro" id="IPR039383">
    <property type="entry name" value="FHIT"/>
</dbReference>
<feature type="active site" description="Tele-AMP-histidine intermediate" evidence="2">
    <location>
        <position position="113"/>
    </location>
</feature>
<feature type="domain" description="HIT" evidence="5">
    <location>
        <begin position="16"/>
        <end position="126"/>
    </location>
</feature>
<dbReference type="Gene3D" id="3.30.428.10">
    <property type="entry name" value="HIT-like"/>
    <property type="match status" value="1"/>
</dbReference>
<dbReference type="GO" id="GO:0003824">
    <property type="term" value="F:catalytic activity"/>
    <property type="evidence" value="ECO:0007669"/>
    <property type="project" value="InterPro"/>
</dbReference>
<dbReference type="AlphaFoldDB" id="A0AAQ3L805"/>
<name>A0AAQ3L805_9BACT</name>
<dbReference type="CDD" id="cd01275">
    <property type="entry name" value="FHIT"/>
    <property type="match status" value="1"/>
</dbReference>
<dbReference type="GO" id="GO:0000166">
    <property type="term" value="F:nucleotide binding"/>
    <property type="evidence" value="ECO:0007669"/>
    <property type="project" value="UniProtKB-KW"/>
</dbReference>
<dbReference type="InterPro" id="IPR052908">
    <property type="entry name" value="AP-4-A_phosphorylase"/>
</dbReference>
<evidence type="ECO:0000256" key="4">
    <source>
        <dbReference type="PROSITE-ProRule" id="PRU00464"/>
    </source>
</evidence>
<dbReference type="Pfam" id="PF01230">
    <property type="entry name" value="HIT"/>
    <property type="match status" value="1"/>
</dbReference>
<accession>A0AAQ3L805</accession>
<evidence type="ECO:0000313" key="7">
    <source>
        <dbReference type="Proteomes" id="UP001304300"/>
    </source>
</evidence>
<keyword evidence="7" id="KW-1185">Reference proteome</keyword>
<dbReference type="KEGG" id="puo:RZN69_17220"/>
<evidence type="ECO:0000259" key="5">
    <source>
        <dbReference type="PROSITE" id="PS51084"/>
    </source>
</evidence>
<keyword evidence="1" id="KW-0547">Nucleotide-binding</keyword>
<dbReference type="RefSeq" id="WP_317832568.1">
    <property type="nucleotide sequence ID" value="NZ_CP136920.1"/>
</dbReference>
<protein>
    <submittedName>
        <fullName evidence="6">HIT domain-containing protein</fullName>
    </submittedName>
</protein>
<evidence type="ECO:0000256" key="1">
    <source>
        <dbReference type="ARBA" id="ARBA00022741"/>
    </source>
</evidence>
<dbReference type="PANTHER" id="PTHR42997:SF1">
    <property type="entry name" value="AP-4-A PHOSPHORYLASE"/>
    <property type="match status" value="1"/>
</dbReference>
<sequence>MPYIEAPKPETGEGNPFAVLPKCDDDKSVYILYRGETIYLVLNKFPYNAGHLLAIPYREVGSLQDLEKDERTELMDTIIRGQDILQKALNPDGFNVGFNLGRAAGAGIPSHLHAHIVPRWNGDHNFMPVVSDTRVLPESLDSMWERLRPFAK</sequence>
<dbReference type="EMBL" id="CP136920">
    <property type="protein sequence ID" value="WOO40362.1"/>
    <property type="molecule type" value="Genomic_DNA"/>
</dbReference>
<dbReference type="InterPro" id="IPR011146">
    <property type="entry name" value="HIT-like"/>
</dbReference>
<reference evidence="6 7" key="1">
    <citation type="submission" date="2023-10" db="EMBL/GenBank/DDBJ databases">
        <title>Rubellicoccus peritrichatus gen. nov., sp. nov., isolated from an algae of coral reef tank.</title>
        <authorList>
            <person name="Luo J."/>
        </authorList>
    </citation>
    <scope>NUCLEOTIDE SEQUENCE [LARGE SCALE GENOMIC DNA]</scope>
    <source>
        <strain evidence="6 7">CR14</strain>
    </source>
</reference>
<organism evidence="6 7">
    <name type="scientific">Rubellicoccus peritrichatus</name>
    <dbReference type="NCBI Taxonomy" id="3080537"/>
    <lineage>
        <taxon>Bacteria</taxon>
        <taxon>Pseudomonadati</taxon>
        <taxon>Verrucomicrobiota</taxon>
        <taxon>Opitutia</taxon>
        <taxon>Puniceicoccales</taxon>
        <taxon>Cerasicoccaceae</taxon>
        <taxon>Rubellicoccus</taxon>
    </lineage>
</organism>
<evidence type="ECO:0000313" key="6">
    <source>
        <dbReference type="EMBL" id="WOO40362.1"/>
    </source>
</evidence>
<feature type="short sequence motif" description="Histidine triad motif" evidence="4">
    <location>
        <begin position="111"/>
        <end position="115"/>
    </location>
</feature>
<proteinExistence type="predicted"/>
<dbReference type="InterPro" id="IPR036265">
    <property type="entry name" value="HIT-like_sf"/>
</dbReference>
<feature type="binding site" evidence="3">
    <location>
        <position position="43"/>
    </location>
    <ligand>
        <name>substrate</name>
    </ligand>
</feature>
<feature type="binding site" evidence="3">
    <location>
        <position position="115"/>
    </location>
    <ligand>
        <name>substrate</name>
    </ligand>
</feature>